<dbReference type="AlphaFoldDB" id="A0A5D8QCP4"/>
<dbReference type="Proteomes" id="UP000322976">
    <property type="component" value="Unassembled WGS sequence"/>
</dbReference>
<name>A0A5D8QCP4_9THEO</name>
<proteinExistence type="predicted"/>
<keyword evidence="2" id="KW-1185">Reference proteome</keyword>
<sequence>MLKDIIGISKGDIISFIGGGGKTTIIKDLTYEMIPFYTVAITTTTHIYPYHGVKTVFLREDLPDENPLFFARDMDSNGKLVGLLPGDIKSIKRDVILVEADGSKGRSLKAPAEWEPVVPDCTTITCIVIGLDVIGKPLDGEYVYRAERVCRLTGYRLGMTVDAELILRLLNPDGLLKGAKGKIFIILNKADIVGKEEAYGMGRIIKVRTGKDVIIRYKRTRWLYEKCT</sequence>
<dbReference type="EMBL" id="VTPS01000007">
    <property type="protein sequence ID" value="TZE82302.1"/>
    <property type="molecule type" value="Genomic_DNA"/>
</dbReference>
<reference evidence="1 2" key="1">
    <citation type="submission" date="2019-08" db="EMBL/GenBank/DDBJ databases">
        <title>Calorimonas adulescens gen. nov., sp. nov., an anaerobic thermophilic bacterium from Sakhalin hot spring.</title>
        <authorList>
            <person name="Khomyakova M.A."/>
            <person name="Merkel A.Y."/>
            <person name="Novikov A."/>
            <person name="Bonch-Osmolovskaya E.A."/>
            <person name="Slobodkin A.I."/>
        </authorList>
    </citation>
    <scope>NUCLEOTIDE SEQUENCE [LARGE SCALE GENOMIC DNA]</scope>
    <source>
        <strain evidence="1 2">A05MB</strain>
    </source>
</reference>
<dbReference type="Pfam" id="PF19842">
    <property type="entry name" value="YqeC"/>
    <property type="match status" value="1"/>
</dbReference>
<evidence type="ECO:0000313" key="2">
    <source>
        <dbReference type="Proteomes" id="UP000322976"/>
    </source>
</evidence>
<dbReference type="NCBIfam" id="TIGR03172">
    <property type="entry name" value="selenium cofactor biosynthesis protein YqeC"/>
    <property type="match status" value="1"/>
</dbReference>
<accession>A0A5D8QCP4</accession>
<evidence type="ECO:0000313" key="1">
    <source>
        <dbReference type="EMBL" id="TZE82302.1"/>
    </source>
</evidence>
<dbReference type="InterPro" id="IPR017587">
    <property type="entry name" value="YqeC"/>
</dbReference>
<dbReference type="RefSeq" id="WP_149545065.1">
    <property type="nucleotide sequence ID" value="NZ_VTPS01000007.1"/>
</dbReference>
<gene>
    <name evidence="1" type="primary">yqeC</name>
    <name evidence="1" type="ORF">FWJ32_06010</name>
</gene>
<protein>
    <submittedName>
        <fullName evidence="1">Putative selenium-dependent hydroxylase accessory protein YqeC</fullName>
    </submittedName>
</protein>
<comment type="caution">
    <text evidence="1">The sequence shown here is derived from an EMBL/GenBank/DDBJ whole genome shotgun (WGS) entry which is preliminary data.</text>
</comment>
<organism evidence="1 2">
    <name type="scientific">Calorimonas adulescens</name>
    <dbReference type="NCBI Taxonomy" id="2606906"/>
    <lineage>
        <taxon>Bacteria</taxon>
        <taxon>Bacillati</taxon>
        <taxon>Bacillota</taxon>
        <taxon>Clostridia</taxon>
        <taxon>Thermoanaerobacterales</taxon>
        <taxon>Thermoanaerobacteraceae</taxon>
        <taxon>Calorimonas</taxon>
    </lineage>
</organism>